<accession>A0A6G1C4P5</accession>
<gene>
    <name evidence="2" type="ORF">E2562_004934</name>
</gene>
<sequence length="106" mass="12252">MASDTVAPLPAPEGNQVRQRTRQLTQGQIDRAIAFERRPFRSKLLDMLDGPGSVINDDMKDRLRKTLAEAARHVEELHDIRMEYKERVLRRLVENGFVVGRNHMCL</sequence>
<keyword evidence="3" id="KW-1185">Reference proteome</keyword>
<evidence type="ECO:0000313" key="2">
    <source>
        <dbReference type="EMBL" id="KAF0894937.1"/>
    </source>
</evidence>
<evidence type="ECO:0000313" key="3">
    <source>
        <dbReference type="Proteomes" id="UP000479710"/>
    </source>
</evidence>
<name>A0A6G1C4P5_9ORYZ</name>
<protein>
    <submittedName>
        <fullName evidence="2">Uncharacterized protein</fullName>
    </submittedName>
</protein>
<evidence type="ECO:0000256" key="1">
    <source>
        <dbReference type="SAM" id="MobiDB-lite"/>
    </source>
</evidence>
<dbReference type="Proteomes" id="UP000479710">
    <property type="component" value="Unassembled WGS sequence"/>
</dbReference>
<feature type="region of interest" description="Disordered" evidence="1">
    <location>
        <begin position="1"/>
        <end position="23"/>
    </location>
</feature>
<reference evidence="2 3" key="1">
    <citation type="submission" date="2019-11" db="EMBL/GenBank/DDBJ databases">
        <title>Whole genome sequence of Oryza granulata.</title>
        <authorList>
            <person name="Li W."/>
        </authorList>
    </citation>
    <scope>NUCLEOTIDE SEQUENCE [LARGE SCALE GENOMIC DNA]</scope>
    <source>
        <strain evidence="3">cv. Menghai</strain>
        <tissue evidence="2">Leaf</tissue>
    </source>
</reference>
<comment type="caution">
    <text evidence="2">The sequence shown here is derived from an EMBL/GenBank/DDBJ whole genome shotgun (WGS) entry which is preliminary data.</text>
</comment>
<proteinExistence type="predicted"/>
<organism evidence="2 3">
    <name type="scientific">Oryza meyeriana var. granulata</name>
    <dbReference type="NCBI Taxonomy" id="110450"/>
    <lineage>
        <taxon>Eukaryota</taxon>
        <taxon>Viridiplantae</taxon>
        <taxon>Streptophyta</taxon>
        <taxon>Embryophyta</taxon>
        <taxon>Tracheophyta</taxon>
        <taxon>Spermatophyta</taxon>
        <taxon>Magnoliopsida</taxon>
        <taxon>Liliopsida</taxon>
        <taxon>Poales</taxon>
        <taxon>Poaceae</taxon>
        <taxon>BOP clade</taxon>
        <taxon>Oryzoideae</taxon>
        <taxon>Oryzeae</taxon>
        <taxon>Oryzinae</taxon>
        <taxon>Oryza</taxon>
        <taxon>Oryza meyeriana</taxon>
    </lineage>
</organism>
<dbReference type="AlphaFoldDB" id="A0A6G1C4P5"/>
<dbReference type="EMBL" id="SPHZ02000010">
    <property type="protein sequence ID" value="KAF0894937.1"/>
    <property type="molecule type" value="Genomic_DNA"/>
</dbReference>